<reference evidence="1 2" key="1">
    <citation type="journal article" date="2014" name="Environ. Microbiol.">
        <title>Insights into organohalide respiration and the versatile catabolism of Sulfurospirillum multivorans gained from comparative genomics and physiological studies.</title>
        <authorList>
            <person name="Goris T."/>
            <person name="Schubert T."/>
            <person name="Gadkari J."/>
            <person name="Wubet T."/>
            <person name="Tarkka M."/>
            <person name="Buscot F."/>
            <person name="Adrian L."/>
            <person name="Diekert G."/>
        </authorList>
    </citation>
    <scope>NUCLEOTIDE SEQUENCE [LARGE SCALE GENOMIC DNA]</scope>
    <source>
        <strain evidence="2">DM 12446 / JCM 15788 / NBRC 109480</strain>
    </source>
</reference>
<dbReference type="RefSeq" id="WP_025344941.1">
    <property type="nucleotide sequence ID" value="NZ_CP007201.1"/>
</dbReference>
<dbReference type="EMBL" id="CP007201">
    <property type="protein sequence ID" value="AHJ13070.1"/>
    <property type="molecule type" value="Genomic_DNA"/>
</dbReference>
<organism evidence="1 2">
    <name type="scientific">Sulfurospirillum multivorans (strain DM 12446 / JCM 15788 / NBRC 109480)</name>
    <dbReference type="NCBI Taxonomy" id="1150621"/>
    <lineage>
        <taxon>Bacteria</taxon>
        <taxon>Pseudomonadati</taxon>
        <taxon>Campylobacterota</taxon>
        <taxon>Epsilonproteobacteria</taxon>
        <taxon>Campylobacterales</taxon>
        <taxon>Sulfurospirillaceae</taxon>
        <taxon>Sulfurospirillum</taxon>
    </lineage>
</organism>
<evidence type="ECO:0000313" key="1">
    <source>
        <dbReference type="EMBL" id="AHJ13070.1"/>
    </source>
</evidence>
<dbReference type="AlphaFoldDB" id="A0AA86ALK9"/>
<protein>
    <submittedName>
        <fullName evidence="1">Uncharacterized protein</fullName>
    </submittedName>
</protein>
<name>A0AA86ALK9_SULMK</name>
<proteinExistence type="predicted"/>
<accession>A0AA86ALK9</accession>
<dbReference type="KEGG" id="smul:SMUL_1815"/>
<gene>
    <name evidence="1" type="ORF">SMUL_1815</name>
</gene>
<dbReference type="Proteomes" id="UP000019322">
    <property type="component" value="Chromosome"/>
</dbReference>
<sequence>MYYGDKQDSLIAIMQGLEFRGWLIYGYKPNMSDAMTDYYDPARWDGIAVKNGYILVVDCYNGGKIGGNYIHQSYDVKIQQKLQKLYALRDNHAASEGEKANAQAIIDSLSKKVVNEIMEESGLPEVTYQKNPGNTKWHIEKDGKIIDKGTGVFSFNSIDQHYGKSIYDYQKYDDNRHSYRTMEWYHTDKEWDKHYVKDILPSRQESIKLLNKFDTLLNKWDSLVQIRLGVGDADALVEKIVKKESFYYIAEESDVPTDYVRLGKGWTSYHGLESERVYKVKDGKYFKLTRQWIVLSDRKHIKAYKPEPNKSTHQTLAWIEKSDFVEKHVVYVNLVQKVEITEEVVWVRESKLKSTKKAKKSTAPIKMEMAPNPTDDKFTKLIENGSVKDFQHTQTGEMLRVLVIEEDLGKDGFIEFNKYMIKSGQGYYSRPAQGWILKDKNVA</sequence>
<evidence type="ECO:0000313" key="2">
    <source>
        <dbReference type="Proteomes" id="UP000019322"/>
    </source>
</evidence>